<evidence type="ECO:0000313" key="1">
    <source>
        <dbReference type="EMBL" id="MFC4768596.1"/>
    </source>
</evidence>
<name>A0ABV9Q2A0_9BACL</name>
<evidence type="ECO:0000313" key="2">
    <source>
        <dbReference type="Proteomes" id="UP001596002"/>
    </source>
</evidence>
<dbReference type="EMBL" id="JBHSHC010000108">
    <property type="protein sequence ID" value="MFC4768596.1"/>
    <property type="molecule type" value="Genomic_DNA"/>
</dbReference>
<dbReference type="Pfam" id="PF14398">
    <property type="entry name" value="ATPgrasp_YheCD"/>
    <property type="match status" value="1"/>
</dbReference>
<proteinExistence type="predicted"/>
<accession>A0ABV9Q2A0</accession>
<organism evidence="1 2">
    <name type="scientific">Effusibacillus consociatus</name>
    <dbReference type="NCBI Taxonomy" id="1117041"/>
    <lineage>
        <taxon>Bacteria</taxon>
        <taxon>Bacillati</taxon>
        <taxon>Bacillota</taxon>
        <taxon>Bacilli</taxon>
        <taxon>Bacillales</taxon>
        <taxon>Alicyclobacillaceae</taxon>
        <taxon>Effusibacillus</taxon>
    </lineage>
</organism>
<gene>
    <name evidence="1" type="ORF">ACFO8Q_14720</name>
</gene>
<reference evidence="2" key="1">
    <citation type="journal article" date="2019" name="Int. J. Syst. Evol. Microbiol.">
        <title>The Global Catalogue of Microorganisms (GCM) 10K type strain sequencing project: providing services to taxonomists for standard genome sequencing and annotation.</title>
        <authorList>
            <consortium name="The Broad Institute Genomics Platform"/>
            <consortium name="The Broad Institute Genome Sequencing Center for Infectious Disease"/>
            <person name="Wu L."/>
            <person name="Ma J."/>
        </authorList>
    </citation>
    <scope>NUCLEOTIDE SEQUENCE [LARGE SCALE GENOMIC DNA]</scope>
    <source>
        <strain evidence="2">WYCCWR 12678</strain>
    </source>
</reference>
<protein>
    <submittedName>
        <fullName evidence="1">YheC/YheD family protein</fullName>
    </submittedName>
</protein>
<dbReference type="SUPFAM" id="SSF56059">
    <property type="entry name" value="Glutathione synthetase ATP-binding domain-like"/>
    <property type="match status" value="1"/>
</dbReference>
<dbReference type="Proteomes" id="UP001596002">
    <property type="component" value="Unassembled WGS sequence"/>
</dbReference>
<keyword evidence="2" id="KW-1185">Reference proteome</keyword>
<dbReference type="RefSeq" id="WP_380026556.1">
    <property type="nucleotide sequence ID" value="NZ_JBHSHC010000108.1"/>
</dbReference>
<comment type="caution">
    <text evidence="1">The sequence shown here is derived from an EMBL/GenBank/DDBJ whole genome shotgun (WGS) entry which is preliminary data.</text>
</comment>
<dbReference type="InterPro" id="IPR026838">
    <property type="entry name" value="YheC/D"/>
</dbReference>
<sequence>MQKADLGVLVDDSQLNHALAGRHGFEYLPFYTIAAEQAGANVVFFSPRMLPARNGKINAFTWDRTRKSYQLGEYEIPPAIHNRIIFSKSNAKRVRALFGSYPTILYNGITRFDKWEVHQHLSKNPDTSQYLPVTAQFSSPHQMHKWLEQYENIYLKPCSGSLGLGVMRLRQAVHEYEISRTENRCSCHYRVSENRLPEIQKRMMKRPYLIQEGIPLLAILEQPVDFRVSAQKGAAGQWEITGIVAKVGSAGAHATNLAVGGRAVDAQEVLAKVFDPDMAQFLYAELGKCALQIAGEMESMGPHISDLGLDLAITQEGTIKFIEANGRDLRITFRNAQRRKMWRHTFTNPILYGLYLLGKKEGSDWNESHSAEC</sequence>